<dbReference type="WBParaSite" id="nRc.2.0.1.t34738-RA">
    <property type="protein sequence ID" value="nRc.2.0.1.t34738-RA"/>
    <property type="gene ID" value="nRc.2.0.1.g34738"/>
</dbReference>
<protein>
    <submittedName>
        <fullName evidence="2">Uncharacterized protein</fullName>
    </submittedName>
</protein>
<sequence length="61" mass="6997">MDEGVISKGVPPIGVNDIHRLKLNCRVFQQNFLAPYKKQPAALVRGSRSRQYLEAFKKNRL</sequence>
<organism evidence="1 2">
    <name type="scientific">Romanomermis culicivorax</name>
    <name type="common">Nematode worm</name>
    <dbReference type="NCBI Taxonomy" id="13658"/>
    <lineage>
        <taxon>Eukaryota</taxon>
        <taxon>Metazoa</taxon>
        <taxon>Ecdysozoa</taxon>
        <taxon>Nematoda</taxon>
        <taxon>Enoplea</taxon>
        <taxon>Dorylaimia</taxon>
        <taxon>Mermithida</taxon>
        <taxon>Mermithoidea</taxon>
        <taxon>Mermithidae</taxon>
        <taxon>Romanomermis</taxon>
    </lineage>
</organism>
<reference evidence="2" key="1">
    <citation type="submission" date="2022-11" db="UniProtKB">
        <authorList>
            <consortium name="WormBaseParasite"/>
        </authorList>
    </citation>
    <scope>IDENTIFICATION</scope>
</reference>
<name>A0A915KA00_ROMCU</name>
<keyword evidence="1" id="KW-1185">Reference proteome</keyword>
<dbReference type="AlphaFoldDB" id="A0A915KA00"/>
<accession>A0A915KA00</accession>
<evidence type="ECO:0000313" key="2">
    <source>
        <dbReference type="WBParaSite" id="nRc.2.0.1.t34738-RA"/>
    </source>
</evidence>
<dbReference type="Proteomes" id="UP000887565">
    <property type="component" value="Unplaced"/>
</dbReference>
<evidence type="ECO:0000313" key="1">
    <source>
        <dbReference type="Proteomes" id="UP000887565"/>
    </source>
</evidence>
<proteinExistence type="predicted"/>